<dbReference type="OrthoDB" id="1738253at2759"/>
<sequence>MATSRRFVYPGTVHSRSIPKLHIMWTIPSLDMEVLGLWKGLRSFWIKTPDSLSVRRESLFLNQSCLNWINSLISHNSSGHAFSSLLSIFPYAMMEMEYLGSAEF</sequence>
<dbReference type="Proteomes" id="UP000242715">
    <property type="component" value="Unassembled WGS sequence"/>
</dbReference>
<organism evidence="1 2">
    <name type="scientific">Trifolium subterraneum</name>
    <name type="common">Subterranean clover</name>
    <dbReference type="NCBI Taxonomy" id="3900"/>
    <lineage>
        <taxon>Eukaryota</taxon>
        <taxon>Viridiplantae</taxon>
        <taxon>Streptophyta</taxon>
        <taxon>Embryophyta</taxon>
        <taxon>Tracheophyta</taxon>
        <taxon>Spermatophyta</taxon>
        <taxon>Magnoliopsida</taxon>
        <taxon>eudicotyledons</taxon>
        <taxon>Gunneridae</taxon>
        <taxon>Pentapetalae</taxon>
        <taxon>rosids</taxon>
        <taxon>fabids</taxon>
        <taxon>Fabales</taxon>
        <taxon>Fabaceae</taxon>
        <taxon>Papilionoideae</taxon>
        <taxon>50 kb inversion clade</taxon>
        <taxon>NPAAA clade</taxon>
        <taxon>Hologalegina</taxon>
        <taxon>IRL clade</taxon>
        <taxon>Trifolieae</taxon>
        <taxon>Trifolium</taxon>
    </lineage>
</organism>
<keyword evidence="2" id="KW-1185">Reference proteome</keyword>
<dbReference type="EMBL" id="DF974429">
    <property type="protein sequence ID" value="GAU48482.1"/>
    <property type="molecule type" value="Genomic_DNA"/>
</dbReference>
<evidence type="ECO:0000313" key="1">
    <source>
        <dbReference type="EMBL" id="GAU48482.1"/>
    </source>
</evidence>
<reference evidence="2" key="1">
    <citation type="journal article" date="2017" name="Front. Plant Sci.">
        <title>Climate Clever Clovers: New Paradigm to Reduce the Environmental Footprint of Ruminants by Breeding Low Methanogenic Forages Utilizing Haplotype Variation.</title>
        <authorList>
            <person name="Kaur P."/>
            <person name="Appels R."/>
            <person name="Bayer P.E."/>
            <person name="Keeble-Gagnere G."/>
            <person name="Wang J."/>
            <person name="Hirakawa H."/>
            <person name="Shirasawa K."/>
            <person name="Vercoe P."/>
            <person name="Stefanova K."/>
            <person name="Durmic Z."/>
            <person name="Nichols P."/>
            <person name="Revell C."/>
            <person name="Isobe S.N."/>
            <person name="Edwards D."/>
            <person name="Erskine W."/>
        </authorList>
    </citation>
    <scope>NUCLEOTIDE SEQUENCE [LARGE SCALE GENOMIC DNA]</scope>
    <source>
        <strain evidence="2">cv. Daliak</strain>
    </source>
</reference>
<gene>
    <name evidence="1" type="ORF">TSUD_291670</name>
</gene>
<dbReference type="AlphaFoldDB" id="A0A2Z6PFD5"/>
<accession>A0A2Z6PFD5</accession>
<name>A0A2Z6PFD5_TRISU</name>
<protein>
    <submittedName>
        <fullName evidence="1">Uncharacterized protein</fullName>
    </submittedName>
</protein>
<evidence type="ECO:0000313" key="2">
    <source>
        <dbReference type="Proteomes" id="UP000242715"/>
    </source>
</evidence>
<proteinExistence type="predicted"/>